<gene>
    <name evidence="3" type="ORF">NL394_03155</name>
</gene>
<feature type="transmembrane region" description="Helical" evidence="2">
    <location>
        <begin position="324"/>
        <end position="343"/>
    </location>
</feature>
<name>A0AAX3EJE8_PAEUR</name>
<organism evidence="3 4">
    <name type="scientific">Paenarthrobacter ureafaciens</name>
    <dbReference type="NCBI Taxonomy" id="37931"/>
    <lineage>
        <taxon>Bacteria</taxon>
        <taxon>Bacillati</taxon>
        <taxon>Actinomycetota</taxon>
        <taxon>Actinomycetes</taxon>
        <taxon>Micrococcales</taxon>
        <taxon>Micrococcaceae</taxon>
        <taxon>Paenarthrobacter</taxon>
    </lineage>
</organism>
<reference evidence="3" key="1">
    <citation type="submission" date="2022-07" db="EMBL/GenBank/DDBJ databases">
        <authorList>
            <person name="Wu T."/>
        </authorList>
    </citation>
    <scope>NUCLEOTIDE SEQUENCE</scope>
    <source>
        <strain evidence="3">SD-1</strain>
    </source>
</reference>
<dbReference type="AlphaFoldDB" id="A0AAX3EJE8"/>
<keyword evidence="2" id="KW-0812">Transmembrane</keyword>
<dbReference type="Proteomes" id="UP001163293">
    <property type="component" value="Chromosome"/>
</dbReference>
<keyword evidence="2" id="KW-1133">Transmembrane helix</keyword>
<feature type="transmembrane region" description="Helical" evidence="2">
    <location>
        <begin position="134"/>
        <end position="159"/>
    </location>
</feature>
<feature type="transmembrane region" description="Helical" evidence="2">
    <location>
        <begin position="103"/>
        <end position="122"/>
    </location>
</feature>
<keyword evidence="4" id="KW-1185">Reference proteome</keyword>
<proteinExistence type="predicted"/>
<accession>A0AAX3EJE8</accession>
<keyword evidence="2" id="KW-0472">Membrane</keyword>
<feature type="transmembrane region" description="Helical" evidence="2">
    <location>
        <begin position="199"/>
        <end position="222"/>
    </location>
</feature>
<evidence type="ECO:0000313" key="3">
    <source>
        <dbReference type="EMBL" id="UYV98247.1"/>
    </source>
</evidence>
<feature type="transmembrane region" description="Helical" evidence="2">
    <location>
        <begin position="165"/>
        <end position="187"/>
    </location>
</feature>
<feature type="transmembrane region" description="Helical" evidence="2">
    <location>
        <begin position="68"/>
        <end position="91"/>
    </location>
</feature>
<evidence type="ECO:0000256" key="1">
    <source>
        <dbReference type="SAM" id="MobiDB-lite"/>
    </source>
</evidence>
<dbReference type="RefSeq" id="WP_021471656.1">
    <property type="nucleotide sequence ID" value="NZ_CP101180.1"/>
</dbReference>
<protein>
    <submittedName>
        <fullName evidence="3">Uncharacterized protein</fullName>
    </submittedName>
</protein>
<evidence type="ECO:0000313" key="4">
    <source>
        <dbReference type="Proteomes" id="UP001163293"/>
    </source>
</evidence>
<dbReference type="EMBL" id="CP101185">
    <property type="protein sequence ID" value="UYV98247.1"/>
    <property type="molecule type" value="Genomic_DNA"/>
</dbReference>
<evidence type="ECO:0000256" key="2">
    <source>
        <dbReference type="SAM" id="Phobius"/>
    </source>
</evidence>
<feature type="region of interest" description="Disordered" evidence="1">
    <location>
        <begin position="1"/>
        <end position="47"/>
    </location>
</feature>
<sequence length="353" mass="35977">MTFQGGESDYEVIGGGVIDDRRPHRAGTEAGPAAAHDDESPAHPRNPVGAAARAAWSDVVASLGSWRYWTACVLGIAAAGALTAALVGFGAANGWFETGLWDAVYLLLGAWLVLVAAAHGAVRGFRRPASGVLAALFSGLLHGLVLALLSGVVLAAVGAATGGPIVLAIAAVVVVTVEVALFGLIGAGSRACFRRALPGGVLVALLLAFLLFGNVVATLALLPGTSTTAQASVPVNVERDESGRMTAYECVGQTRPVEVAHTDRVAWIAASNPVMVFGSTAGEFVPRNSDFAWILAGLQWAADGPQRDVPCLGGESSDSLPPTVPVAVTGLALQGAVAALVVIPGRMRLRRKA</sequence>